<feature type="region of interest" description="Disordered" evidence="4">
    <location>
        <begin position="404"/>
        <end position="432"/>
    </location>
</feature>
<keyword evidence="6" id="KW-1185">Reference proteome</keyword>
<dbReference type="EMBL" id="CBTN010000063">
    <property type="protein sequence ID" value="CDH58963.1"/>
    <property type="molecule type" value="Genomic_DNA"/>
</dbReference>
<dbReference type="VEuPathDB" id="FungiDB:LCOR_09808.1"/>
<dbReference type="Pfam" id="PF05637">
    <property type="entry name" value="Glyco_transf_34"/>
    <property type="match status" value="1"/>
</dbReference>
<evidence type="ECO:0008006" key="7">
    <source>
        <dbReference type="Google" id="ProtNLM"/>
    </source>
</evidence>
<feature type="region of interest" description="Disordered" evidence="4">
    <location>
        <begin position="49"/>
        <end position="116"/>
    </location>
</feature>
<name>A0A068S9B7_9FUNG</name>
<dbReference type="PANTHER" id="PTHR31306:SF4">
    <property type="entry name" value="ALPHA-1,2-GALACTOSYLTRANSFERASE"/>
    <property type="match status" value="1"/>
</dbReference>
<reference evidence="5" key="1">
    <citation type="submission" date="2013-08" db="EMBL/GenBank/DDBJ databases">
        <title>Gene expansion shapes genome architecture in the human pathogen Lichtheimia corymbifera: an evolutionary genomics analysis in the ancient terrestrial Mucorales (Mucoromycotina).</title>
        <authorList>
            <person name="Schwartze V.U."/>
            <person name="Winter S."/>
            <person name="Shelest E."/>
            <person name="Marcet-Houben M."/>
            <person name="Horn F."/>
            <person name="Wehner S."/>
            <person name="Hoffmann K."/>
            <person name="Riege K."/>
            <person name="Sammeth M."/>
            <person name="Nowrousian M."/>
            <person name="Valiante V."/>
            <person name="Linde J."/>
            <person name="Jacobsen I.D."/>
            <person name="Marz M."/>
            <person name="Brakhage A.A."/>
            <person name="Gabaldon T."/>
            <person name="Bocker S."/>
            <person name="Voigt K."/>
        </authorList>
    </citation>
    <scope>NUCLEOTIDE SEQUENCE [LARGE SCALE GENOMIC DNA]</scope>
    <source>
        <strain evidence="5">FSU 9682</strain>
    </source>
</reference>
<evidence type="ECO:0000313" key="6">
    <source>
        <dbReference type="Proteomes" id="UP000027586"/>
    </source>
</evidence>
<dbReference type="PANTHER" id="PTHR31306">
    <property type="entry name" value="ALPHA-1,6-MANNOSYLTRANSFERASE MNN11-RELATED"/>
    <property type="match status" value="1"/>
</dbReference>
<sequence>MASDLPQFKSETTTATRRSLPPRLNKRILVTLAVSGIFFLLYLNARVTTPSSSPASQDNQPQQANDPNLVPPTPNDNVIIPLPHDEDEDDQDTTVPDLLSDGDEEQQEEDSIHTSNEVINTSNHYKYLVVIASTADQMTRRQLIRERYFGLRDNLLPCMRFNADTMYTFWIHGGSVTPRTAERRRYEAEKMEWNDLEELPAGISFTQASVLEWAETTLVDRGISYDYLIVQDIHTFIHIAGIRQELEHGVISEDSESPVAVDHTTNMVWAQFTNSDQVDDSQVFVVGAAAARVALEKRNEIQSSSHLLTDLYHYYQSNEVDQVKNDAAVEFGEDEGEAEVQVQTMPLFIPETQRFMRWENNVESVHEDHAAVTHVYQDTEFIDLARWMSLEPVRVCYPPKSAYKPTLQQSPMDDDEEMSLSQDDLSTNTNKDKPSIALMTSSFIYDDNCMEPSATKAALNKRKYAERHGHSFVARSTEFAQQRGRKTVWGKVDAVEKVLPKYDWVFWMDMDAVIMNQEHSLFELLDELRTRYGDVQAFDEHVDLITAKPRGDPMLNAGVFFLRNTEWSRQFLRQVQQVTEWYNKRPAYEQGAMWQIMLKPENQPHIYLLENDDHTFNTFPKRYQPGDFIVHFAPDKCPNALTLQGLAAAERIQVGQTVTAADLM</sequence>
<dbReference type="InterPro" id="IPR029044">
    <property type="entry name" value="Nucleotide-diphossugar_trans"/>
</dbReference>
<dbReference type="InterPro" id="IPR008630">
    <property type="entry name" value="Glyco_trans_34"/>
</dbReference>
<evidence type="ECO:0000256" key="4">
    <source>
        <dbReference type="SAM" id="MobiDB-lite"/>
    </source>
</evidence>
<dbReference type="Gene3D" id="3.90.550.10">
    <property type="entry name" value="Spore Coat Polysaccharide Biosynthesis Protein SpsA, Chain A"/>
    <property type="match status" value="1"/>
</dbReference>
<comment type="similarity">
    <text evidence="1">Belongs to the glycosyltransferase 34 family.</text>
</comment>
<keyword evidence="2" id="KW-0328">Glycosyltransferase</keyword>
<dbReference type="GO" id="GO:0006487">
    <property type="term" value="P:protein N-linked glycosylation"/>
    <property type="evidence" value="ECO:0007669"/>
    <property type="project" value="TreeGrafter"/>
</dbReference>
<evidence type="ECO:0000313" key="5">
    <source>
        <dbReference type="EMBL" id="CDH58963.1"/>
    </source>
</evidence>
<gene>
    <name evidence="5" type="ORF">LCOR_09808.1</name>
</gene>
<dbReference type="SUPFAM" id="SSF53448">
    <property type="entry name" value="Nucleotide-diphospho-sugar transferases"/>
    <property type="match status" value="1"/>
</dbReference>
<dbReference type="GO" id="GO:0016757">
    <property type="term" value="F:glycosyltransferase activity"/>
    <property type="evidence" value="ECO:0007669"/>
    <property type="project" value="UniProtKB-KW"/>
</dbReference>
<protein>
    <recommendedName>
        <fullName evidence="7">Glycosyltransferase family 34 protein</fullName>
    </recommendedName>
</protein>
<dbReference type="GO" id="GO:0000139">
    <property type="term" value="C:Golgi membrane"/>
    <property type="evidence" value="ECO:0007669"/>
    <property type="project" value="TreeGrafter"/>
</dbReference>
<evidence type="ECO:0000256" key="2">
    <source>
        <dbReference type="ARBA" id="ARBA00022676"/>
    </source>
</evidence>
<accession>A0A068S9B7</accession>
<evidence type="ECO:0000256" key="1">
    <source>
        <dbReference type="ARBA" id="ARBA00005664"/>
    </source>
</evidence>
<dbReference type="Proteomes" id="UP000027586">
    <property type="component" value="Unassembled WGS sequence"/>
</dbReference>
<dbReference type="OrthoDB" id="205108at2759"/>
<feature type="compositionally biased region" description="Low complexity" evidence="4">
    <location>
        <begin position="50"/>
        <end position="68"/>
    </location>
</feature>
<evidence type="ECO:0000256" key="3">
    <source>
        <dbReference type="ARBA" id="ARBA00022679"/>
    </source>
</evidence>
<dbReference type="AlphaFoldDB" id="A0A068S9B7"/>
<dbReference type="STRING" id="1263082.A0A068S9B7"/>
<feature type="compositionally biased region" description="Polar residues" evidence="4">
    <location>
        <begin position="419"/>
        <end position="429"/>
    </location>
</feature>
<keyword evidence="3" id="KW-0808">Transferase</keyword>
<proteinExistence type="inferred from homology"/>
<feature type="compositionally biased region" description="Acidic residues" evidence="4">
    <location>
        <begin position="100"/>
        <end position="109"/>
    </location>
</feature>
<organism evidence="5 6">
    <name type="scientific">Lichtheimia corymbifera JMRC:FSU:9682</name>
    <dbReference type="NCBI Taxonomy" id="1263082"/>
    <lineage>
        <taxon>Eukaryota</taxon>
        <taxon>Fungi</taxon>
        <taxon>Fungi incertae sedis</taxon>
        <taxon>Mucoromycota</taxon>
        <taxon>Mucoromycotina</taxon>
        <taxon>Mucoromycetes</taxon>
        <taxon>Mucorales</taxon>
        <taxon>Lichtheimiaceae</taxon>
        <taxon>Lichtheimia</taxon>
    </lineage>
</organism>
<comment type="caution">
    <text evidence="5">The sequence shown here is derived from an EMBL/GenBank/DDBJ whole genome shotgun (WGS) entry which is preliminary data.</text>
</comment>